<dbReference type="RefSeq" id="WP_141237417.1">
    <property type="nucleotide sequence ID" value="NZ_BSNC01000011.1"/>
</dbReference>
<reference evidence="2" key="1">
    <citation type="journal article" date="2014" name="Int. J. Syst. Evol. Microbiol.">
        <title>Complete genome sequence of Corynebacterium casei LMG S-19264T (=DSM 44701T), isolated from a smear-ripened cheese.</title>
        <authorList>
            <consortium name="US DOE Joint Genome Institute (JGI-PGF)"/>
            <person name="Walter F."/>
            <person name="Albersmeier A."/>
            <person name="Kalinowski J."/>
            <person name="Ruckert C."/>
        </authorList>
    </citation>
    <scope>NUCLEOTIDE SEQUENCE</scope>
    <source>
        <strain evidence="2">NBRC 101628</strain>
    </source>
</reference>
<name>A0AA37W291_9GAMM</name>
<keyword evidence="1" id="KW-0472">Membrane</keyword>
<evidence type="ECO:0000313" key="2">
    <source>
        <dbReference type="EMBL" id="GLP97765.1"/>
    </source>
</evidence>
<keyword evidence="1" id="KW-0812">Transmembrane</keyword>
<proteinExistence type="predicted"/>
<gene>
    <name evidence="2" type="ORF">GCM10007895_30720</name>
</gene>
<dbReference type="NCBIfam" id="TIGR03949">
    <property type="entry name" value="bact_IIb_cerein"/>
    <property type="match status" value="1"/>
</dbReference>
<protein>
    <submittedName>
        <fullName evidence="2">Uncharacterized protein</fullName>
    </submittedName>
</protein>
<accession>A0AA37W291</accession>
<keyword evidence="1" id="KW-1133">Transmembrane helix</keyword>
<organism evidence="2 3">
    <name type="scientific">Paraferrimonas sedimenticola</name>
    <dbReference type="NCBI Taxonomy" id="375674"/>
    <lineage>
        <taxon>Bacteria</taxon>
        <taxon>Pseudomonadati</taxon>
        <taxon>Pseudomonadota</taxon>
        <taxon>Gammaproteobacteria</taxon>
        <taxon>Alteromonadales</taxon>
        <taxon>Ferrimonadaceae</taxon>
        <taxon>Paraferrimonas</taxon>
    </lineage>
</organism>
<dbReference type="InterPro" id="IPR023991">
    <property type="entry name" value="Bacteriocin_IIb_lactobn/cerein"/>
</dbReference>
<dbReference type="Proteomes" id="UP001161422">
    <property type="component" value="Unassembled WGS sequence"/>
</dbReference>
<comment type="caution">
    <text evidence="2">The sequence shown here is derived from an EMBL/GenBank/DDBJ whole genome shotgun (WGS) entry which is preliminary data.</text>
</comment>
<feature type="transmembrane region" description="Helical" evidence="1">
    <location>
        <begin position="20"/>
        <end position="44"/>
    </location>
</feature>
<dbReference type="AlphaFoldDB" id="A0AA37W291"/>
<sequence>MQELNSESLSEVNGGALPLLIAVLTTDSFAMGFTAGALVGYATVKNLFE</sequence>
<dbReference type="EMBL" id="BSNC01000011">
    <property type="protein sequence ID" value="GLP97765.1"/>
    <property type="molecule type" value="Genomic_DNA"/>
</dbReference>
<evidence type="ECO:0000256" key="1">
    <source>
        <dbReference type="SAM" id="Phobius"/>
    </source>
</evidence>
<keyword evidence="3" id="KW-1185">Reference proteome</keyword>
<reference evidence="2" key="2">
    <citation type="submission" date="2023-01" db="EMBL/GenBank/DDBJ databases">
        <title>Draft genome sequence of Paraferrimonas sedimenticola strain NBRC 101628.</title>
        <authorList>
            <person name="Sun Q."/>
            <person name="Mori K."/>
        </authorList>
    </citation>
    <scope>NUCLEOTIDE SEQUENCE</scope>
    <source>
        <strain evidence="2">NBRC 101628</strain>
    </source>
</reference>
<evidence type="ECO:0000313" key="3">
    <source>
        <dbReference type="Proteomes" id="UP001161422"/>
    </source>
</evidence>